<comment type="subcellular location">
    <subcellularLocation>
        <location evidence="1">Membrane</location>
        <topology evidence="1">Multi-pass membrane protein</topology>
    </subcellularLocation>
</comment>
<comment type="similarity">
    <text evidence="2">Belongs to the purine-cytosine permease (2.A.39) family.</text>
</comment>
<feature type="transmembrane region" description="Helical" evidence="6">
    <location>
        <begin position="114"/>
        <end position="136"/>
    </location>
</feature>
<dbReference type="RefSeq" id="WP_169379903.1">
    <property type="nucleotide sequence ID" value="NZ_JAAXLA010000005.1"/>
</dbReference>
<evidence type="ECO:0000256" key="2">
    <source>
        <dbReference type="ARBA" id="ARBA00008974"/>
    </source>
</evidence>
<feature type="transmembrane region" description="Helical" evidence="6">
    <location>
        <begin position="411"/>
        <end position="433"/>
    </location>
</feature>
<feature type="transmembrane region" description="Helical" evidence="6">
    <location>
        <begin position="148"/>
        <end position="170"/>
    </location>
</feature>
<name>A0ABX1S6G8_9PSEU</name>
<evidence type="ECO:0000256" key="3">
    <source>
        <dbReference type="ARBA" id="ARBA00022692"/>
    </source>
</evidence>
<dbReference type="InterPro" id="IPR045225">
    <property type="entry name" value="Uracil/uridine/allantoin_perm"/>
</dbReference>
<keyword evidence="8" id="KW-1185">Reference proteome</keyword>
<feature type="transmembrane region" description="Helical" evidence="6">
    <location>
        <begin position="445"/>
        <end position="464"/>
    </location>
</feature>
<feature type="transmembrane region" description="Helical" evidence="6">
    <location>
        <begin position="182"/>
        <end position="204"/>
    </location>
</feature>
<feature type="transmembrane region" description="Helical" evidence="6">
    <location>
        <begin position="343"/>
        <end position="362"/>
    </location>
</feature>
<sequence>MSAVSRPAAPVHHGGGVGNELAVENGWPQLRSERRWGPVTVFSTSIATAVATWCFIIGGFVSNFLTAVPGTLAIIAGSLIGMLFIVLALLPVCGKYGIDSAVSSRPQFGVNGSLLPVVAIYASTLGWNLILFIFLGRATTSILRGLGVGAPGWVTGVAGVAGIVIVLAVLRPGPHKLRDLGPPIAILTLVFGAIVMALLLHRLGLQALLHAPAVAPAEQANTNWASGLETLIAANLSWWAYTGGIVRNAPSARISLWAVVVGLGLGVGIGSLAGFYAGLVIPDSGGDPTQFLVNVGGPVIGVLLLLFIVIADLGTVMVGVYASAIALRQVPGRLNRSSWQTTILVATLPAFVLVGFFPNLVFSHFSTFLSFLGVCFGPICGIQIVDYFVLRRQRLDVPGLYDRTRSGVYRFWGGVNPVGILAFVVGIATYLFLLDPVTYQSRAPFQYLTASLPSIVVAGAVYWLGARFVLRPMGVGGYARREEKR</sequence>
<dbReference type="Gene3D" id="1.10.4160.10">
    <property type="entry name" value="Hydantoin permease"/>
    <property type="match status" value="1"/>
</dbReference>
<feature type="transmembrane region" description="Helical" evidence="6">
    <location>
        <begin position="39"/>
        <end position="60"/>
    </location>
</feature>
<reference evidence="7 8" key="1">
    <citation type="submission" date="2020-04" db="EMBL/GenBank/DDBJ databases">
        <authorList>
            <person name="Klaysubun C."/>
            <person name="Duangmal K."/>
            <person name="Lipun K."/>
        </authorList>
    </citation>
    <scope>NUCLEOTIDE SEQUENCE [LARGE SCALE GENOMIC DNA]</scope>
    <source>
        <strain evidence="7 8">K10HN5</strain>
    </source>
</reference>
<dbReference type="PANTHER" id="PTHR30618:SF0">
    <property type="entry name" value="PURINE-URACIL PERMEASE NCS1"/>
    <property type="match status" value="1"/>
</dbReference>
<comment type="caution">
    <text evidence="7">The sequence shown here is derived from an EMBL/GenBank/DDBJ whole genome shotgun (WGS) entry which is preliminary data.</text>
</comment>
<organism evidence="7 8">
    <name type="scientific">Pseudonocardia acidicola</name>
    <dbReference type="NCBI Taxonomy" id="2724939"/>
    <lineage>
        <taxon>Bacteria</taxon>
        <taxon>Bacillati</taxon>
        <taxon>Actinomycetota</taxon>
        <taxon>Actinomycetes</taxon>
        <taxon>Pseudonocardiales</taxon>
        <taxon>Pseudonocardiaceae</taxon>
        <taxon>Pseudonocardia</taxon>
    </lineage>
</organism>
<evidence type="ECO:0008006" key="9">
    <source>
        <dbReference type="Google" id="ProtNLM"/>
    </source>
</evidence>
<keyword evidence="5 6" id="KW-0472">Membrane</keyword>
<evidence type="ECO:0000256" key="5">
    <source>
        <dbReference type="ARBA" id="ARBA00023136"/>
    </source>
</evidence>
<feature type="transmembrane region" description="Helical" evidence="6">
    <location>
        <begin position="72"/>
        <end position="93"/>
    </location>
</feature>
<dbReference type="Proteomes" id="UP000820669">
    <property type="component" value="Unassembled WGS sequence"/>
</dbReference>
<dbReference type="EMBL" id="JAAXLA010000005">
    <property type="protein sequence ID" value="NMH96512.1"/>
    <property type="molecule type" value="Genomic_DNA"/>
</dbReference>
<accession>A0ABX1S6G8</accession>
<evidence type="ECO:0000256" key="4">
    <source>
        <dbReference type="ARBA" id="ARBA00022989"/>
    </source>
</evidence>
<dbReference type="Pfam" id="PF02133">
    <property type="entry name" value="Transp_cyt_pur"/>
    <property type="match status" value="1"/>
</dbReference>
<evidence type="ECO:0000256" key="6">
    <source>
        <dbReference type="SAM" id="Phobius"/>
    </source>
</evidence>
<feature type="transmembrane region" description="Helical" evidence="6">
    <location>
        <begin position="299"/>
        <end position="322"/>
    </location>
</feature>
<keyword evidence="3 6" id="KW-0812">Transmembrane</keyword>
<feature type="transmembrane region" description="Helical" evidence="6">
    <location>
        <begin position="368"/>
        <end position="390"/>
    </location>
</feature>
<dbReference type="InterPro" id="IPR001248">
    <property type="entry name" value="Pur-cyt_permease"/>
</dbReference>
<proteinExistence type="inferred from homology"/>
<feature type="transmembrane region" description="Helical" evidence="6">
    <location>
        <begin position="254"/>
        <end position="279"/>
    </location>
</feature>
<evidence type="ECO:0000313" key="7">
    <source>
        <dbReference type="EMBL" id="NMH96512.1"/>
    </source>
</evidence>
<evidence type="ECO:0000256" key="1">
    <source>
        <dbReference type="ARBA" id="ARBA00004141"/>
    </source>
</evidence>
<evidence type="ECO:0000313" key="8">
    <source>
        <dbReference type="Proteomes" id="UP000820669"/>
    </source>
</evidence>
<gene>
    <name evidence="7" type="ORF">HF526_04135</name>
</gene>
<dbReference type="PANTHER" id="PTHR30618">
    <property type="entry name" value="NCS1 FAMILY PURINE/PYRIMIDINE TRANSPORTER"/>
    <property type="match status" value="1"/>
</dbReference>
<protein>
    <recommendedName>
        <fullName evidence="9">NCS1 family nucleobase:cation symporter-1</fullName>
    </recommendedName>
</protein>
<keyword evidence="4 6" id="KW-1133">Transmembrane helix</keyword>